<dbReference type="PRINTS" id="PR00789">
    <property type="entry name" value="OSIALOPTASE"/>
</dbReference>
<gene>
    <name evidence="8" type="ORF">IW967_12660</name>
</gene>
<evidence type="ECO:0000256" key="3">
    <source>
        <dbReference type="ARBA" id="ARBA00022694"/>
    </source>
</evidence>
<evidence type="ECO:0000256" key="4">
    <source>
        <dbReference type="ARBA" id="ARBA00022723"/>
    </source>
</evidence>
<dbReference type="Pfam" id="PF00814">
    <property type="entry name" value="TsaD"/>
    <property type="match status" value="1"/>
</dbReference>
<keyword evidence="5" id="KW-0012">Acyltransferase</keyword>
<dbReference type="EMBL" id="JADPKZ010000047">
    <property type="protein sequence ID" value="MBF8378707.1"/>
    <property type="molecule type" value="Genomic_DNA"/>
</dbReference>
<evidence type="ECO:0000256" key="6">
    <source>
        <dbReference type="ARBA" id="ARBA00048117"/>
    </source>
</evidence>
<feature type="domain" description="Gcp-like" evidence="7">
    <location>
        <begin position="101"/>
        <end position="316"/>
    </location>
</feature>
<dbReference type="SUPFAM" id="SSF53067">
    <property type="entry name" value="Actin-like ATPase domain"/>
    <property type="match status" value="1"/>
</dbReference>
<dbReference type="EC" id="2.3.1.234" evidence="1"/>
<accession>A0ABS0F610</accession>
<reference evidence="8 9" key="1">
    <citation type="submission" date="2020-11" db="EMBL/GenBank/DDBJ databases">
        <title>Genomic insight of Alicyclobacillus mali FL 18 reveals a new arsenic-resistant strain, with potential in environmental biotechnology.</title>
        <authorList>
            <person name="Fiorentino G."/>
            <person name="Gallo G."/>
            <person name="Aulitto M."/>
        </authorList>
    </citation>
    <scope>NUCLEOTIDE SEQUENCE [LARGE SCALE GENOMIC DNA]</scope>
    <source>
        <strain evidence="8 9">FL 18</strain>
    </source>
</reference>
<dbReference type="Proteomes" id="UP000642910">
    <property type="component" value="Unassembled WGS sequence"/>
</dbReference>
<dbReference type="PANTHER" id="PTHR11735">
    <property type="entry name" value="TRNA N6-ADENOSINE THREONYLCARBAMOYLTRANSFERASE"/>
    <property type="match status" value="1"/>
</dbReference>
<comment type="caution">
    <text evidence="8">The sequence shown here is derived from an EMBL/GenBank/DDBJ whole genome shotgun (WGS) entry which is preliminary data.</text>
</comment>
<evidence type="ECO:0000256" key="1">
    <source>
        <dbReference type="ARBA" id="ARBA00012156"/>
    </source>
</evidence>
<keyword evidence="3" id="KW-0819">tRNA processing</keyword>
<dbReference type="InterPro" id="IPR017861">
    <property type="entry name" value="KAE1/TsaD"/>
</dbReference>
<dbReference type="Gene3D" id="3.30.420.40">
    <property type="match status" value="2"/>
</dbReference>
<organism evidence="8 9">
    <name type="scientific">Alicyclobacillus mali</name>
    <name type="common">ex Roth et al. 2021</name>
    <dbReference type="NCBI Taxonomy" id="1123961"/>
    <lineage>
        <taxon>Bacteria</taxon>
        <taxon>Bacillati</taxon>
        <taxon>Bacillota</taxon>
        <taxon>Bacilli</taxon>
        <taxon>Bacillales</taxon>
        <taxon>Alicyclobacillaceae</taxon>
        <taxon>Alicyclobacillus</taxon>
    </lineage>
</organism>
<evidence type="ECO:0000256" key="2">
    <source>
        <dbReference type="ARBA" id="ARBA00022679"/>
    </source>
</evidence>
<proteinExistence type="predicted"/>
<comment type="catalytic activity">
    <reaction evidence="6">
        <text>L-threonylcarbamoyladenylate + adenosine(37) in tRNA = N(6)-L-threonylcarbamoyladenosine(37) in tRNA + AMP + H(+)</text>
        <dbReference type="Rhea" id="RHEA:37059"/>
        <dbReference type="Rhea" id="RHEA-COMP:10162"/>
        <dbReference type="Rhea" id="RHEA-COMP:10163"/>
        <dbReference type="ChEBI" id="CHEBI:15378"/>
        <dbReference type="ChEBI" id="CHEBI:73682"/>
        <dbReference type="ChEBI" id="CHEBI:74411"/>
        <dbReference type="ChEBI" id="CHEBI:74418"/>
        <dbReference type="ChEBI" id="CHEBI:456215"/>
        <dbReference type="EC" id="2.3.1.234"/>
    </reaction>
</comment>
<keyword evidence="2" id="KW-0808">Transferase</keyword>
<protein>
    <recommendedName>
        <fullName evidence="1">N(6)-L-threonylcarbamoyladenine synthase</fullName>
        <ecNumber evidence="1">2.3.1.234</ecNumber>
    </recommendedName>
</protein>
<name>A0ABS0F610_9BACL</name>
<keyword evidence="9" id="KW-1185">Reference proteome</keyword>
<dbReference type="RefSeq" id="WP_195868090.1">
    <property type="nucleotide sequence ID" value="NZ_JADPKZ010000047.1"/>
</dbReference>
<dbReference type="InterPro" id="IPR000905">
    <property type="entry name" value="Gcp-like_dom"/>
</dbReference>
<evidence type="ECO:0000313" key="8">
    <source>
        <dbReference type="EMBL" id="MBF8378707.1"/>
    </source>
</evidence>
<dbReference type="PANTHER" id="PTHR11735:SF11">
    <property type="entry name" value="TRNA THREONYLCARBAMOYLADENOSINE BIOSYNTHESIS PROTEIN TSAB"/>
    <property type="match status" value="1"/>
</dbReference>
<keyword evidence="4" id="KW-0479">Metal-binding</keyword>
<dbReference type="InterPro" id="IPR043129">
    <property type="entry name" value="ATPase_NBD"/>
</dbReference>
<evidence type="ECO:0000259" key="7">
    <source>
        <dbReference type="Pfam" id="PF00814"/>
    </source>
</evidence>
<evidence type="ECO:0000256" key="5">
    <source>
        <dbReference type="ARBA" id="ARBA00023315"/>
    </source>
</evidence>
<evidence type="ECO:0000313" key="9">
    <source>
        <dbReference type="Proteomes" id="UP000642910"/>
    </source>
</evidence>
<sequence length="329" mass="34869">MARETPLVLGIDTSNYTTSVCAVDAGDGRLVGEARRPLRVPSGERGLRQSEAAFQHVQNFPAVMAQLADRLVAQGVRPAWRRVAVSVRPRPWASSYMPVFQSGLAVAASLAQSLGIPLTRTSHQEGHLAAAEYFVPMPALPFVAVHMSGGTCDVVMARRTVFGYSIARLGESLDLHPGQFVDRVGVALGLPFPAGPHLEQLASHCGTSVGELVLKAPVRGASMSFSGPLTAALRAVEAGAPAHEVARAVEACVARSVAKAVEYAVRREQAVRHVLIAGGVASNQFIQSSVRARLERRVPGIAVAFAPAEFARDNALGVATIGYWRESAR</sequence>